<dbReference type="SUPFAM" id="SSF55718">
    <property type="entry name" value="SCP-like"/>
    <property type="match status" value="1"/>
</dbReference>
<organism evidence="3 4">
    <name type="scientific">Microvirga arabica</name>
    <dbReference type="NCBI Taxonomy" id="1128671"/>
    <lineage>
        <taxon>Bacteria</taxon>
        <taxon>Pseudomonadati</taxon>
        <taxon>Pseudomonadota</taxon>
        <taxon>Alphaproteobacteria</taxon>
        <taxon>Hyphomicrobiales</taxon>
        <taxon>Methylobacteriaceae</taxon>
        <taxon>Microvirga</taxon>
    </lineage>
</organism>
<feature type="domain" description="SCP2" evidence="2">
    <location>
        <begin position="47"/>
        <end position="135"/>
    </location>
</feature>
<dbReference type="EMBL" id="JBHOMY010000122">
    <property type="protein sequence ID" value="MFC1460499.1"/>
    <property type="molecule type" value="Genomic_DNA"/>
</dbReference>
<evidence type="ECO:0000259" key="2">
    <source>
        <dbReference type="Pfam" id="PF02036"/>
    </source>
</evidence>
<evidence type="ECO:0000256" key="1">
    <source>
        <dbReference type="SAM" id="MobiDB-lite"/>
    </source>
</evidence>
<evidence type="ECO:0000313" key="3">
    <source>
        <dbReference type="EMBL" id="MFC1460499.1"/>
    </source>
</evidence>
<feature type="compositionally biased region" description="Polar residues" evidence="1">
    <location>
        <begin position="175"/>
        <end position="187"/>
    </location>
</feature>
<gene>
    <name evidence="3" type="ORF">ACETIH_28075</name>
</gene>
<keyword evidence="4" id="KW-1185">Reference proteome</keyword>
<feature type="region of interest" description="Disordered" evidence="1">
    <location>
        <begin position="164"/>
        <end position="187"/>
    </location>
</feature>
<reference evidence="3 4" key="1">
    <citation type="submission" date="2024-09" db="EMBL/GenBank/DDBJ databases">
        <title>Nodulacao em especies de Leguminosae Basais da Amazonia e Caracterizacao dos Rizobios e Bacterias Associadas aos Nodulos.</title>
        <authorList>
            <person name="Jambeiro I.C.A."/>
            <person name="Lopes I.S."/>
            <person name="Aguiar E.R.G.R."/>
            <person name="Santos A.F.J."/>
            <person name="Dos Santos J.M.F."/>
            <person name="Gross E."/>
        </authorList>
    </citation>
    <scope>NUCLEOTIDE SEQUENCE [LARGE SCALE GENOMIC DNA]</scope>
    <source>
        <strain evidence="3 4">BRUESC1165</strain>
    </source>
</reference>
<accession>A0ABV6YGW0</accession>
<dbReference type="Pfam" id="PF02036">
    <property type="entry name" value="SCP2"/>
    <property type="match status" value="1"/>
</dbReference>
<dbReference type="RefSeq" id="WP_377031734.1">
    <property type="nucleotide sequence ID" value="NZ_JBHOMY010000122.1"/>
</dbReference>
<dbReference type="InterPro" id="IPR003033">
    <property type="entry name" value="SCP2_sterol-bd_dom"/>
</dbReference>
<name>A0ABV6YGW0_9HYPH</name>
<comment type="caution">
    <text evidence="3">The sequence shown here is derived from an EMBL/GenBank/DDBJ whole genome shotgun (WGS) entry which is preliminary data.</text>
</comment>
<dbReference type="Proteomes" id="UP001593940">
    <property type="component" value="Unassembled WGS sequence"/>
</dbReference>
<dbReference type="InterPro" id="IPR036527">
    <property type="entry name" value="SCP2_sterol-bd_dom_sf"/>
</dbReference>
<protein>
    <submittedName>
        <fullName evidence="3">SCP2 domain-containing protein</fullName>
    </submittedName>
</protein>
<evidence type="ECO:0000313" key="4">
    <source>
        <dbReference type="Proteomes" id="UP001593940"/>
    </source>
</evidence>
<sequence length="187" mass="19851">MTPPPTSAAAFPALVSAALRPLPLGPLQLFLSAVLRRIVRHHPRIFERLGSYAGKRYGLAPSDLPFAFVLHTAPHAPRIVVVRSLPDRLDARIAGPLRALIGMADGSHDGDALFFSRTIAVEGDIEAVLALRNAVDDAGVDVLREGAAVLGPLGQFGEALLRHQRNRSTADRPGSTASGSDEASSWN</sequence>
<proteinExistence type="predicted"/>